<feature type="signal peptide" evidence="2">
    <location>
        <begin position="1"/>
        <end position="24"/>
    </location>
</feature>
<gene>
    <name evidence="3" type="ORF">LKD42_03070</name>
</gene>
<reference evidence="3 4" key="1">
    <citation type="submission" date="2021-10" db="EMBL/GenBank/DDBJ databases">
        <title>Anaerobic single-cell dispensing facilitates the cultivation of human gut bacteria.</title>
        <authorList>
            <person name="Afrizal A."/>
        </authorList>
    </citation>
    <scope>NUCLEOTIDE SEQUENCE [LARGE SCALE GENOMIC DNA]</scope>
    <source>
        <strain evidence="3 4">CLA-AA-H246</strain>
    </source>
</reference>
<keyword evidence="1" id="KW-0175">Coiled coil</keyword>
<feature type="coiled-coil region" evidence="1">
    <location>
        <begin position="230"/>
        <end position="271"/>
    </location>
</feature>
<accession>A0ABS8EUW7</accession>
<dbReference type="RefSeq" id="WP_173897143.1">
    <property type="nucleotide sequence ID" value="NZ_JAJEQE010000006.1"/>
</dbReference>
<protein>
    <submittedName>
        <fullName evidence="3">DUF1002 domain-containing protein</fullName>
    </submittedName>
</protein>
<comment type="caution">
    <text evidence="3">The sequence shown here is derived from an EMBL/GenBank/DDBJ whole genome shotgun (WGS) entry which is preliminary data.</text>
</comment>
<name>A0ABS8EUW7_9FIRM</name>
<dbReference type="InterPro" id="IPR009343">
    <property type="entry name" value="DUF1002"/>
</dbReference>
<organism evidence="3 4">
    <name type="scientific">Hominisplanchenecus faecis</name>
    <dbReference type="NCBI Taxonomy" id="2885351"/>
    <lineage>
        <taxon>Bacteria</taxon>
        <taxon>Bacillati</taxon>
        <taxon>Bacillota</taxon>
        <taxon>Clostridia</taxon>
        <taxon>Lachnospirales</taxon>
        <taxon>Lachnospiraceae</taxon>
        <taxon>Hominisplanchenecus</taxon>
    </lineage>
</organism>
<dbReference type="EMBL" id="JAJEQE010000006">
    <property type="protein sequence ID" value="MCC2148242.1"/>
    <property type="molecule type" value="Genomic_DNA"/>
</dbReference>
<evidence type="ECO:0000313" key="4">
    <source>
        <dbReference type="Proteomes" id="UP001299235"/>
    </source>
</evidence>
<keyword evidence="4" id="KW-1185">Reference proteome</keyword>
<evidence type="ECO:0000256" key="1">
    <source>
        <dbReference type="SAM" id="Coils"/>
    </source>
</evidence>
<feature type="chain" id="PRO_5045994248" evidence="2">
    <location>
        <begin position="25"/>
        <end position="298"/>
    </location>
</feature>
<sequence>MRKKLTAVLLAATMLLTSGVTVFADRVDAVIDKPYLALGADLSPQEQMTVLSLLGLSDINVDDYDIISITNADEHEYLDKYLDASIIGTRALSSVLVVGKEAGNGIHVTTKNISYCTEGMYRNALLTAGIEDADITVAGPFSISGTAALVGAIKAYETMTGEEIDDENLDAANDELVLTGKLVEDIGDSEKAEDLMALVKQEVAENKLTSAEDIQNVVDQACDQLDIQLSEENQKQIAELMKKIEGLDLDVDKLKDQAKDLYQKLEDLDFHVDKESVGNFFTRIIDAIVNFFQGLFGK</sequence>
<dbReference type="Pfam" id="PF06207">
    <property type="entry name" value="DUF1002"/>
    <property type="match status" value="1"/>
</dbReference>
<proteinExistence type="predicted"/>
<keyword evidence="2" id="KW-0732">Signal</keyword>
<evidence type="ECO:0000313" key="3">
    <source>
        <dbReference type="EMBL" id="MCC2148242.1"/>
    </source>
</evidence>
<dbReference type="Proteomes" id="UP001299235">
    <property type="component" value="Unassembled WGS sequence"/>
</dbReference>
<evidence type="ECO:0000256" key="2">
    <source>
        <dbReference type="SAM" id="SignalP"/>
    </source>
</evidence>